<reference evidence="1" key="1">
    <citation type="submission" date="2020-04" db="EMBL/GenBank/DDBJ databases">
        <authorList>
            <person name="Chiriac C."/>
            <person name="Salcher M."/>
            <person name="Ghai R."/>
            <person name="Kavagutti S V."/>
        </authorList>
    </citation>
    <scope>NUCLEOTIDE SEQUENCE</scope>
</reference>
<name>A0A6J5L9D8_9CAUD</name>
<gene>
    <name evidence="1" type="ORF">UFOVP124_59</name>
</gene>
<sequence>MTATKEPVLVWLDDTTADRMFVVSQDGDTLSTHATAETARQAAIKAAQAKRVPAIDDGGYYIGMPVIDRNSPSTTWVYPPAAPREILWQPA</sequence>
<evidence type="ECO:0000313" key="1">
    <source>
        <dbReference type="EMBL" id="CAB4131131.1"/>
    </source>
</evidence>
<organism evidence="1">
    <name type="scientific">uncultured Caudovirales phage</name>
    <dbReference type="NCBI Taxonomy" id="2100421"/>
    <lineage>
        <taxon>Viruses</taxon>
        <taxon>Duplodnaviria</taxon>
        <taxon>Heunggongvirae</taxon>
        <taxon>Uroviricota</taxon>
        <taxon>Caudoviricetes</taxon>
        <taxon>Peduoviridae</taxon>
        <taxon>Maltschvirus</taxon>
        <taxon>Maltschvirus maltsch</taxon>
    </lineage>
</organism>
<accession>A0A6J5L9D8</accession>
<protein>
    <submittedName>
        <fullName evidence="1">Uncharacterized protein</fullName>
    </submittedName>
</protein>
<dbReference type="EMBL" id="LR796250">
    <property type="protein sequence ID" value="CAB4131131.1"/>
    <property type="molecule type" value="Genomic_DNA"/>
</dbReference>
<proteinExistence type="predicted"/>